<gene>
    <name evidence="1" type="ORF">FA95DRAFT_1562094</name>
</gene>
<comment type="caution">
    <text evidence="1">The sequence shown here is derived from an EMBL/GenBank/DDBJ whole genome shotgun (WGS) entry which is preliminary data.</text>
</comment>
<name>A0ACB8RLT5_9AGAM</name>
<organism evidence="1 2">
    <name type="scientific">Auriscalpium vulgare</name>
    <dbReference type="NCBI Taxonomy" id="40419"/>
    <lineage>
        <taxon>Eukaryota</taxon>
        <taxon>Fungi</taxon>
        <taxon>Dikarya</taxon>
        <taxon>Basidiomycota</taxon>
        <taxon>Agaricomycotina</taxon>
        <taxon>Agaricomycetes</taxon>
        <taxon>Russulales</taxon>
        <taxon>Auriscalpiaceae</taxon>
        <taxon>Auriscalpium</taxon>
    </lineage>
</organism>
<evidence type="ECO:0000313" key="1">
    <source>
        <dbReference type="EMBL" id="KAI0044565.1"/>
    </source>
</evidence>
<keyword evidence="2" id="KW-1185">Reference proteome</keyword>
<proteinExistence type="predicted"/>
<accession>A0ACB8RLT5</accession>
<reference evidence="1" key="2">
    <citation type="journal article" date="2022" name="New Phytol.">
        <title>Evolutionary transition to the ectomycorrhizal habit in the genomes of a hyperdiverse lineage of mushroom-forming fungi.</title>
        <authorList>
            <person name="Looney B."/>
            <person name="Miyauchi S."/>
            <person name="Morin E."/>
            <person name="Drula E."/>
            <person name="Courty P.E."/>
            <person name="Kohler A."/>
            <person name="Kuo A."/>
            <person name="LaButti K."/>
            <person name="Pangilinan J."/>
            <person name="Lipzen A."/>
            <person name="Riley R."/>
            <person name="Andreopoulos W."/>
            <person name="He G."/>
            <person name="Johnson J."/>
            <person name="Nolan M."/>
            <person name="Tritt A."/>
            <person name="Barry K.W."/>
            <person name="Grigoriev I.V."/>
            <person name="Nagy L.G."/>
            <person name="Hibbett D."/>
            <person name="Henrissat B."/>
            <person name="Matheny P.B."/>
            <person name="Labbe J."/>
            <person name="Martin F.M."/>
        </authorList>
    </citation>
    <scope>NUCLEOTIDE SEQUENCE</scope>
    <source>
        <strain evidence="1">FP105234-sp</strain>
    </source>
</reference>
<dbReference type="EMBL" id="MU275978">
    <property type="protein sequence ID" value="KAI0044565.1"/>
    <property type="molecule type" value="Genomic_DNA"/>
</dbReference>
<dbReference type="Proteomes" id="UP000814033">
    <property type="component" value="Unassembled WGS sequence"/>
</dbReference>
<sequence length="171" mass="19463">MGMQNCAEAPSWFPIDHLNYHFYLSIGQQAALQPGELRLALLSSTLIPPPSTLHRPSSPPAAFSPCLCLPACSLIALIAHRIRRQASRPRPSSPCSRHRILTRTRTRTSIRRRIRRQRAPRSRATTHSPPQVTHPPRPAIRALPPPLRRSRTRILPPPRHLQPRTRRARRS</sequence>
<evidence type="ECO:0000313" key="2">
    <source>
        <dbReference type="Proteomes" id="UP000814033"/>
    </source>
</evidence>
<reference evidence="1" key="1">
    <citation type="submission" date="2021-02" db="EMBL/GenBank/DDBJ databases">
        <authorList>
            <consortium name="DOE Joint Genome Institute"/>
            <person name="Ahrendt S."/>
            <person name="Looney B.P."/>
            <person name="Miyauchi S."/>
            <person name="Morin E."/>
            <person name="Drula E."/>
            <person name="Courty P.E."/>
            <person name="Chicoki N."/>
            <person name="Fauchery L."/>
            <person name="Kohler A."/>
            <person name="Kuo A."/>
            <person name="Labutti K."/>
            <person name="Pangilinan J."/>
            <person name="Lipzen A."/>
            <person name="Riley R."/>
            <person name="Andreopoulos W."/>
            <person name="He G."/>
            <person name="Johnson J."/>
            <person name="Barry K.W."/>
            <person name="Grigoriev I.V."/>
            <person name="Nagy L."/>
            <person name="Hibbett D."/>
            <person name="Henrissat B."/>
            <person name="Matheny P.B."/>
            <person name="Labbe J."/>
            <person name="Martin F."/>
        </authorList>
    </citation>
    <scope>NUCLEOTIDE SEQUENCE</scope>
    <source>
        <strain evidence="1">FP105234-sp</strain>
    </source>
</reference>
<protein>
    <submittedName>
        <fullName evidence="1">Uncharacterized protein</fullName>
    </submittedName>
</protein>